<evidence type="ECO:0000313" key="6">
    <source>
        <dbReference type="EMBL" id="CAG08479.1"/>
    </source>
</evidence>
<dbReference type="GO" id="GO:0001725">
    <property type="term" value="C:stress fiber"/>
    <property type="evidence" value="ECO:0007669"/>
    <property type="project" value="TreeGrafter"/>
</dbReference>
<feature type="region of interest" description="Disordered" evidence="4">
    <location>
        <begin position="1"/>
        <end position="26"/>
    </location>
</feature>
<feature type="region of interest" description="Disordered" evidence="4">
    <location>
        <begin position="53"/>
        <end position="75"/>
    </location>
</feature>
<dbReference type="SUPFAM" id="SSF143575">
    <property type="entry name" value="GAS2 domain-like"/>
    <property type="match status" value="1"/>
</dbReference>
<feature type="compositionally biased region" description="Basic and acidic residues" evidence="4">
    <location>
        <begin position="222"/>
        <end position="237"/>
    </location>
</feature>
<comment type="caution">
    <text evidence="6">The sequence shown here is derived from an EMBL/GenBank/DDBJ whole genome shotgun (WGS) entry which is preliminary data.</text>
</comment>
<dbReference type="InterPro" id="IPR003108">
    <property type="entry name" value="GAR_dom"/>
</dbReference>
<keyword evidence="3" id="KW-0206">Cytoskeleton</keyword>
<evidence type="ECO:0000256" key="2">
    <source>
        <dbReference type="ARBA" id="ARBA00022490"/>
    </source>
</evidence>
<dbReference type="GO" id="GO:0005737">
    <property type="term" value="C:cytoplasm"/>
    <property type="evidence" value="ECO:0007669"/>
    <property type="project" value="TreeGrafter"/>
</dbReference>
<organism evidence="6">
    <name type="scientific">Tetraodon nigroviridis</name>
    <name type="common">Spotted green pufferfish</name>
    <name type="synonym">Chelonodon nigroviridis</name>
    <dbReference type="NCBI Taxonomy" id="99883"/>
    <lineage>
        <taxon>Eukaryota</taxon>
        <taxon>Metazoa</taxon>
        <taxon>Chordata</taxon>
        <taxon>Craniata</taxon>
        <taxon>Vertebrata</taxon>
        <taxon>Euteleostomi</taxon>
        <taxon>Actinopterygii</taxon>
        <taxon>Neopterygii</taxon>
        <taxon>Teleostei</taxon>
        <taxon>Neoteleostei</taxon>
        <taxon>Acanthomorphata</taxon>
        <taxon>Eupercaria</taxon>
        <taxon>Tetraodontiformes</taxon>
        <taxon>Tetradontoidea</taxon>
        <taxon>Tetraodontidae</taxon>
        <taxon>Tetraodon</taxon>
    </lineage>
</organism>
<dbReference type="GO" id="GO:1904825">
    <property type="term" value="P:protein localization to microtubule plus-end"/>
    <property type="evidence" value="ECO:0007669"/>
    <property type="project" value="TreeGrafter"/>
</dbReference>
<dbReference type="Gene3D" id="3.30.920.20">
    <property type="entry name" value="Gas2-like domain"/>
    <property type="match status" value="1"/>
</dbReference>
<feature type="compositionally biased region" description="Polar residues" evidence="4">
    <location>
        <begin position="211"/>
        <end position="221"/>
    </location>
</feature>
<dbReference type="GO" id="GO:0001578">
    <property type="term" value="P:microtubule bundle formation"/>
    <property type="evidence" value="ECO:0007669"/>
    <property type="project" value="TreeGrafter"/>
</dbReference>
<feature type="compositionally biased region" description="Basic and acidic residues" evidence="4">
    <location>
        <begin position="541"/>
        <end position="550"/>
    </location>
</feature>
<feature type="region of interest" description="Disordered" evidence="4">
    <location>
        <begin position="441"/>
        <end position="571"/>
    </location>
</feature>
<accession>Q4RT03</accession>
<evidence type="ECO:0000256" key="1">
    <source>
        <dbReference type="ARBA" id="ARBA00004245"/>
    </source>
</evidence>
<feature type="region of interest" description="Disordered" evidence="4">
    <location>
        <begin position="211"/>
        <end position="278"/>
    </location>
</feature>
<feature type="compositionally biased region" description="Polar residues" evidence="4">
    <location>
        <begin position="66"/>
        <end position="75"/>
    </location>
</feature>
<dbReference type="GO" id="GO:0051764">
    <property type="term" value="P:actin crosslink formation"/>
    <property type="evidence" value="ECO:0007669"/>
    <property type="project" value="TreeGrafter"/>
</dbReference>
<dbReference type="GO" id="GO:0031110">
    <property type="term" value="P:regulation of microtubule polymerization or depolymerization"/>
    <property type="evidence" value="ECO:0007669"/>
    <property type="project" value="TreeGrafter"/>
</dbReference>
<evidence type="ECO:0000259" key="5">
    <source>
        <dbReference type="PROSITE" id="PS51460"/>
    </source>
</evidence>
<dbReference type="PANTHER" id="PTHR46756">
    <property type="entry name" value="TRANSGELIN"/>
    <property type="match status" value="1"/>
</dbReference>
<sequence>MGVKECERGLKNERLEDKKADAGEGENREAGLLSPFVVDERAYAFFIRGGTPRKAAKRSNPGLRSADTSGPTLLSDSGCLISTPDRSSGPADITTTLGLFTQVREILGQCSCPAQFPMIKVSEGKYKVGDSSALIFIRVLRTHVMVRVGGGWDTLEHYLDKHDPCRCAAFGEITSRPSSSPYKQKQPKNISSQKMMSPSVGLELVLKGKDSSQLALQPSGQERTDYSHPSHQEDGVRRTRLPATHTITPPAQLGPHRALAPHRNWSGPEQQGPEEDDVNPGLQMLPTIDPQREQDLYRSFEAEFLANSQQARGALARVPGAATPQGSSLNVGAKVGALPDLRESKRTNPSHLPLDDPLHVLYGNSFGGAHQFGQGEQWRECRGGLKKLPAISGSTEDRDLSSYLAEPDSLNQVPSQPAVNCRNMNGDHQVLNPKVGITDDEGKVDWGTEHIGGVPLENHQKNSPYDMANCDGSDDLPPPEACPSPVPFPPSEDCSFQDSSSESSSMCFSLSESQSESPQPSSPVANGDALGEALSAKKGQKKGDKLDSLTKHKPPAKIRPRIDNRPENCPTRIPTPVSYRDLQVHQTLSPSCTPPLSPQCSRPSARTTSCNILHPAFADMIRPQKHSPPLGKKKKTTLKVGEPPYPCLALAQNTISPQQPSLLTTTPHSPLYSSYSIFNTPPSPNIPKASQLGSICTQTKLFITKGMVFNDNFAINSMYFFLNQGTCEIIFADRDKQSVCAAALLR</sequence>
<dbReference type="GO" id="GO:0035371">
    <property type="term" value="C:microtubule plus-end"/>
    <property type="evidence" value="ECO:0007669"/>
    <property type="project" value="TreeGrafter"/>
</dbReference>
<dbReference type="GO" id="GO:0008017">
    <property type="term" value="F:microtubule binding"/>
    <property type="evidence" value="ECO:0007669"/>
    <property type="project" value="InterPro"/>
</dbReference>
<dbReference type="Pfam" id="PF02187">
    <property type="entry name" value="GAS2"/>
    <property type="match status" value="1"/>
</dbReference>
<feature type="domain" description="GAR" evidence="5">
    <location>
        <begin position="94"/>
        <end position="166"/>
    </location>
</feature>
<comment type="subcellular location">
    <subcellularLocation>
        <location evidence="1">Cytoplasm</location>
        <location evidence="1">Cytoskeleton</location>
    </subcellularLocation>
</comment>
<dbReference type="SMART" id="SM00243">
    <property type="entry name" value="GAS2"/>
    <property type="match status" value="1"/>
</dbReference>
<dbReference type="KEGG" id="tng:GSTEN00029477G001"/>
<dbReference type="GO" id="GO:0008093">
    <property type="term" value="F:cytoskeletal anchor activity"/>
    <property type="evidence" value="ECO:0007669"/>
    <property type="project" value="TreeGrafter"/>
</dbReference>
<name>Q4RT03_TETNG</name>
<protein>
    <submittedName>
        <fullName evidence="6">(spotted green pufferfish) hypothetical protein</fullName>
    </submittedName>
</protein>
<feature type="compositionally biased region" description="Pro residues" evidence="4">
    <location>
        <begin position="476"/>
        <end position="490"/>
    </location>
</feature>
<proteinExistence type="predicted"/>
<dbReference type="PANTHER" id="PTHR46756:SF18">
    <property type="entry name" value="GAS2-LIKE PROTEIN PICKLED EGGS"/>
    <property type="match status" value="1"/>
</dbReference>
<gene>
    <name evidence="6" type="ORF">GSTENG00029477001</name>
</gene>
<feature type="region of interest" description="Disordered" evidence="4">
    <location>
        <begin position="176"/>
        <end position="196"/>
    </location>
</feature>
<dbReference type="EMBL" id="CAAE01014999">
    <property type="protein sequence ID" value="CAG08479.1"/>
    <property type="molecule type" value="Genomic_DNA"/>
</dbReference>
<dbReference type="GO" id="GO:0051015">
    <property type="term" value="F:actin filament binding"/>
    <property type="evidence" value="ECO:0007669"/>
    <property type="project" value="TreeGrafter"/>
</dbReference>
<dbReference type="OrthoDB" id="206130at2759"/>
<dbReference type="PROSITE" id="PS51460">
    <property type="entry name" value="GAR"/>
    <property type="match status" value="1"/>
</dbReference>
<dbReference type="InterPro" id="IPR036534">
    <property type="entry name" value="GAR_dom_sf"/>
</dbReference>
<dbReference type="GO" id="GO:0005884">
    <property type="term" value="C:actin filament"/>
    <property type="evidence" value="ECO:0007669"/>
    <property type="project" value="TreeGrafter"/>
</dbReference>
<feature type="compositionally biased region" description="Low complexity" evidence="4">
    <location>
        <begin position="491"/>
        <end position="523"/>
    </location>
</feature>
<evidence type="ECO:0000256" key="4">
    <source>
        <dbReference type="SAM" id="MobiDB-lite"/>
    </source>
</evidence>
<dbReference type="AlphaFoldDB" id="Q4RT03"/>
<reference evidence="6" key="2">
    <citation type="submission" date="2004-02" db="EMBL/GenBank/DDBJ databases">
        <authorList>
            <consortium name="Genoscope"/>
            <consortium name="Whitehead Institute Centre for Genome Research"/>
        </authorList>
    </citation>
    <scope>NUCLEOTIDE SEQUENCE</scope>
</reference>
<keyword evidence="2" id="KW-0963">Cytoplasm</keyword>
<reference evidence="6" key="1">
    <citation type="journal article" date="2004" name="Nature">
        <title>Genome duplication in the teleost fish Tetraodon nigroviridis reveals the early vertebrate proto-karyotype.</title>
        <authorList>
            <person name="Jaillon O."/>
            <person name="Aury J.-M."/>
            <person name="Brunet F."/>
            <person name="Petit J.-L."/>
            <person name="Stange-Thomann N."/>
            <person name="Mauceli E."/>
            <person name="Bouneau L."/>
            <person name="Fischer C."/>
            <person name="Ozouf-Costaz C."/>
            <person name="Bernot A."/>
            <person name="Nicaud S."/>
            <person name="Jaffe D."/>
            <person name="Fisher S."/>
            <person name="Lutfalla G."/>
            <person name="Dossat C."/>
            <person name="Segurens B."/>
            <person name="Dasilva C."/>
            <person name="Salanoubat M."/>
            <person name="Levy M."/>
            <person name="Boudet N."/>
            <person name="Castellano S."/>
            <person name="Anthouard V."/>
            <person name="Jubin C."/>
            <person name="Castelli V."/>
            <person name="Katinka M."/>
            <person name="Vacherie B."/>
            <person name="Biemont C."/>
            <person name="Skalli Z."/>
            <person name="Cattolico L."/>
            <person name="Poulain J."/>
            <person name="De Berardinis V."/>
            <person name="Cruaud C."/>
            <person name="Duprat S."/>
            <person name="Brottier P."/>
            <person name="Coutanceau J.-P."/>
            <person name="Gouzy J."/>
            <person name="Parra G."/>
            <person name="Lardier G."/>
            <person name="Chapple C."/>
            <person name="McKernan K.J."/>
            <person name="McEwan P."/>
            <person name="Bosak S."/>
            <person name="Kellis M."/>
            <person name="Volff J.-N."/>
            <person name="Guigo R."/>
            <person name="Zody M.C."/>
            <person name="Mesirov J."/>
            <person name="Lindblad-Toh K."/>
            <person name="Birren B."/>
            <person name="Nusbaum C."/>
            <person name="Kahn D."/>
            <person name="Robinson-Rechavi M."/>
            <person name="Laudet V."/>
            <person name="Schachter V."/>
            <person name="Quetier F."/>
            <person name="Saurin W."/>
            <person name="Scarpelli C."/>
            <person name="Wincker P."/>
            <person name="Lander E.S."/>
            <person name="Weissenbach J."/>
            <person name="Roest Crollius H."/>
        </authorList>
    </citation>
    <scope>NUCLEOTIDE SEQUENCE [LARGE SCALE GENOMIC DNA]</scope>
</reference>
<evidence type="ECO:0000256" key="3">
    <source>
        <dbReference type="ARBA" id="ARBA00023212"/>
    </source>
</evidence>